<reference evidence="3 4" key="1">
    <citation type="journal article" date="2011" name="Science">
        <title>The ecoresponsive genome of Daphnia pulex.</title>
        <authorList>
            <person name="Colbourne J.K."/>
            <person name="Pfrender M.E."/>
            <person name="Gilbert D."/>
            <person name="Thomas W.K."/>
            <person name="Tucker A."/>
            <person name="Oakley T.H."/>
            <person name="Tokishita S."/>
            <person name="Aerts A."/>
            <person name="Arnold G.J."/>
            <person name="Basu M.K."/>
            <person name="Bauer D.J."/>
            <person name="Caceres C.E."/>
            <person name="Carmel L."/>
            <person name="Casola C."/>
            <person name="Choi J.H."/>
            <person name="Detter J.C."/>
            <person name="Dong Q."/>
            <person name="Dusheyko S."/>
            <person name="Eads B.D."/>
            <person name="Frohlich T."/>
            <person name="Geiler-Samerotte K.A."/>
            <person name="Gerlach D."/>
            <person name="Hatcher P."/>
            <person name="Jogdeo S."/>
            <person name="Krijgsveld J."/>
            <person name="Kriventseva E.V."/>
            <person name="Kultz D."/>
            <person name="Laforsch C."/>
            <person name="Lindquist E."/>
            <person name="Lopez J."/>
            <person name="Manak J.R."/>
            <person name="Muller J."/>
            <person name="Pangilinan J."/>
            <person name="Patwardhan R.P."/>
            <person name="Pitluck S."/>
            <person name="Pritham E.J."/>
            <person name="Rechtsteiner A."/>
            <person name="Rho M."/>
            <person name="Rogozin I.B."/>
            <person name="Sakarya O."/>
            <person name="Salamov A."/>
            <person name="Schaack S."/>
            <person name="Shapiro H."/>
            <person name="Shiga Y."/>
            <person name="Skalitzky C."/>
            <person name="Smith Z."/>
            <person name="Souvorov A."/>
            <person name="Sung W."/>
            <person name="Tang Z."/>
            <person name="Tsuchiya D."/>
            <person name="Tu H."/>
            <person name="Vos H."/>
            <person name="Wang M."/>
            <person name="Wolf Y.I."/>
            <person name="Yamagata H."/>
            <person name="Yamada T."/>
            <person name="Ye Y."/>
            <person name="Shaw J.R."/>
            <person name="Andrews J."/>
            <person name="Crease T.J."/>
            <person name="Tang H."/>
            <person name="Lucas S.M."/>
            <person name="Robertson H.M."/>
            <person name="Bork P."/>
            <person name="Koonin E.V."/>
            <person name="Zdobnov E.M."/>
            <person name="Grigoriev I.V."/>
            <person name="Lynch M."/>
            <person name="Boore J.L."/>
        </authorList>
    </citation>
    <scope>NUCLEOTIDE SEQUENCE [LARGE SCALE GENOMIC DNA]</scope>
</reference>
<proteinExistence type="predicted"/>
<protein>
    <submittedName>
        <fullName evidence="3">Uncharacterized protein</fullName>
    </submittedName>
</protein>
<dbReference type="Proteomes" id="UP000000305">
    <property type="component" value="Unassembled WGS sequence"/>
</dbReference>
<evidence type="ECO:0000313" key="3">
    <source>
        <dbReference type="EMBL" id="EFX89164.1"/>
    </source>
</evidence>
<gene>
    <name evidence="3" type="ORF">DAPPUDRAFT_220692</name>
</gene>
<organism evidence="3 4">
    <name type="scientific">Daphnia pulex</name>
    <name type="common">Water flea</name>
    <dbReference type="NCBI Taxonomy" id="6669"/>
    <lineage>
        <taxon>Eukaryota</taxon>
        <taxon>Metazoa</taxon>
        <taxon>Ecdysozoa</taxon>
        <taxon>Arthropoda</taxon>
        <taxon>Crustacea</taxon>
        <taxon>Branchiopoda</taxon>
        <taxon>Diplostraca</taxon>
        <taxon>Cladocera</taxon>
        <taxon>Anomopoda</taxon>
        <taxon>Daphniidae</taxon>
        <taxon>Daphnia</taxon>
    </lineage>
</organism>
<feature type="region of interest" description="Disordered" evidence="1">
    <location>
        <begin position="212"/>
        <end position="237"/>
    </location>
</feature>
<dbReference type="OrthoDB" id="6344288at2759"/>
<evidence type="ECO:0000313" key="4">
    <source>
        <dbReference type="Proteomes" id="UP000000305"/>
    </source>
</evidence>
<feature type="signal peptide" evidence="2">
    <location>
        <begin position="1"/>
        <end position="21"/>
    </location>
</feature>
<dbReference type="AlphaFoldDB" id="E9FV56"/>
<dbReference type="HOGENOM" id="CLU_1171668_0_0_1"/>
<evidence type="ECO:0000256" key="1">
    <source>
        <dbReference type="SAM" id="MobiDB-lite"/>
    </source>
</evidence>
<dbReference type="EMBL" id="GL732525">
    <property type="protein sequence ID" value="EFX89164.1"/>
    <property type="molecule type" value="Genomic_DNA"/>
</dbReference>
<keyword evidence="4" id="KW-1185">Reference proteome</keyword>
<evidence type="ECO:0000256" key="2">
    <source>
        <dbReference type="SAM" id="SignalP"/>
    </source>
</evidence>
<name>E9FV56_DAPPU</name>
<feature type="compositionally biased region" description="Polar residues" evidence="1">
    <location>
        <begin position="212"/>
        <end position="222"/>
    </location>
</feature>
<dbReference type="KEGG" id="dpx:DAPPUDRAFT_220692"/>
<dbReference type="InParanoid" id="E9FV56"/>
<accession>E9FV56</accession>
<sequence length="237" mass="27227">MERIAFRFSILFLLMATVSHGAQYPWSGSSMPYQQTPYRRTSTSPAVGDITPYNERLDAKEWLDKLLDSLTSAEPILNAVNEQRSPSQQSPQRIFQREARPSLTFVQNHPTGKRRFSLASVRVNPASLKRQHIFAAPNMALLELENPARIPNRLNSPNIRPTNIPRLVHQQQRPRDVQWQPVPTFRQQQPYVQTYQQQGAEDDYLGHSQFTFENPATSGSTTSERHLDVDVYVNHHP</sequence>
<keyword evidence="2" id="KW-0732">Signal</keyword>
<feature type="chain" id="PRO_5003236417" evidence="2">
    <location>
        <begin position="22"/>
        <end position="237"/>
    </location>
</feature>